<comment type="caution">
    <text evidence="2">The sequence shown here is derived from an EMBL/GenBank/DDBJ whole genome shotgun (WGS) entry which is preliminary data.</text>
</comment>
<dbReference type="PATRIC" id="fig|33995.3.peg.3520"/>
<feature type="coiled-coil region" evidence="1">
    <location>
        <begin position="52"/>
        <end position="100"/>
    </location>
</feature>
<evidence type="ECO:0000313" key="3">
    <source>
        <dbReference type="Proteomes" id="UP000037566"/>
    </source>
</evidence>
<reference evidence="2" key="1">
    <citation type="submission" date="2015-08" db="EMBL/GenBank/DDBJ databases">
        <title>Draft genome sequence of Komagataeibacter europaeus CECT 8546 a cellulose producer strain from vinegar produced by the traditional method.</title>
        <authorList>
            <person name="Poehlein A."/>
            <person name="Valera M.J."/>
            <person name="Haack F.S."/>
            <person name="Mas A."/>
            <person name="Daniel R."/>
            <person name="Streit W.R."/>
            <person name="Mateo E."/>
        </authorList>
    </citation>
    <scope>NUCLEOTIDE SEQUENCE [LARGE SCALE GENOMIC DNA]</scope>
    <source>
        <strain evidence="2">CECT 8546</strain>
    </source>
</reference>
<dbReference type="Proteomes" id="UP000037566">
    <property type="component" value="Unassembled WGS sequence"/>
</dbReference>
<proteinExistence type="predicted"/>
<dbReference type="OrthoDB" id="7278823at2"/>
<keyword evidence="1" id="KW-0175">Coiled coil</keyword>
<keyword evidence="3" id="KW-1185">Reference proteome</keyword>
<name>A0A0M0EDH4_KOMEU</name>
<dbReference type="AlphaFoldDB" id="A0A0M0EDH4"/>
<evidence type="ECO:0000256" key="1">
    <source>
        <dbReference type="SAM" id="Coils"/>
    </source>
</evidence>
<dbReference type="EMBL" id="LHUQ01000033">
    <property type="protein sequence ID" value="KON63298.1"/>
    <property type="molecule type" value="Genomic_DNA"/>
</dbReference>
<protein>
    <submittedName>
        <fullName evidence="2">Uncharacterized protein</fullName>
    </submittedName>
</protein>
<sequence length="165" mass="18627">MSNYGGLSGAAAFMLGRASHQYEQTLGNSIQRALYGRRSARPTEADELADLLSQMTSLLRQKNAESDRLEEHLLRSREHASGLEAQIKDLKDTLALADAATARQAVQLTAAGDREKRLACDLAAAHDKYHRLCDDHTMLKTKAENMERRIWGYLSMENEWRKRQP</sequence>
<evidence type="ECO:0000313" key="2">
    <source>
        <dbReference type="EMBL" id="KON63298.1"/>
    </source>
</evidence>
<organism evidence="2 3">
    <name type="scientific">Komagataeibacter europaeus</name>
    <name type="common">Gluconacetobacter europaeus</name>
    <dbReference type="NCBI Taxonomy" id="33995"/>
    <lineage>
        <taxon>Bacteria</taxon>
        <taxon>Pseudomonadati</taxon>
        <taxon>Pseudomonadota</taxon>
        <taxon>Alphaproteobacteria</taxon>
        <taxon>Acetobacterales</taxon>
        <taxon>Acetobacteraceae</taxon>
        <taxon>Komagataeibacter</taxon>
    </lineage>
</organism>
<gene>
    <name evidence="2" type="ORF">KOEU_31790</name>
</gene>
<dbReference type="RefSeq" id="WP_053323951.1">
    <property type="nucleotide sequence ID" value="NZ_LHUQ01000033.1"/>
</dbReference>
<accession>A0A0M0EDH4</accession>